<reference evidence="1 2" key="1">
    <citation type="journal article" date="2019" name="Sci. Rep.">
        <title>Orb-weaving spider Araneus ventricosus genome elucidates the spidroin gene catalogue.</title>
        <authorList>
            <person name="Kono N."/>
            <person name="Nakamura H."/>
            <person name="Ohtoshi R."/>
            <person name="Moran D.A.P."/>
            <person name="Shinohara A."/>
            <person name="Yoshida Y."/>
            <person name="Fujiwara M."/>
            <person name="Mori M."/>
            <person name="Tomita M."/>
            <person name="Arakawa K."/>
        </authorList>
    </citation>
    <scope>NUCLEOTIDE SEQUENCE [LARGE SCALE GENOMIC DNA]</scope>
</reference>
<dbReference type="EMBL" id="BGPR01005758">
    <property type="protein sequence ID" value="GBN13205.1"/>
    <property type="molecule type" value="Genomic_DNA"/>
</dbReference>
<accession>A0A4Y2LEN8</accession>
<dbReference type="Proteomes" id="UP000499080">
    <property type="component" value="Unassembled WGS sequence"/>
</dbReference>
<keyword evidence="2" id="KW-1185">Reference proteome</keyword>
<name>A0A4Y2LEN8_ARAVE</name>
<evidence type="ECO:0000313" key="2">
    <source>
        <dbReference type="Proteomes" id="UP000499080"/>
    </source>
</evidence>
<protein>
    <submittedName>
        <fullName evidence="1">Uncharacterized protein</fullName>
    </submittedName>
</protein>
<dbReference type="AlphaFoldDB" id="A0A4Y2LEN8"/>
<sequence>MHFTTEFLTGISLVPGSSPIFLQPTQMWYCRLGGNLPPYIGSNSNFYPGAPRSLSLTVDGALPLYRENLGNWVDMIDLMGLESLDCLFSSENELQICITPRKTRDSFRVRAF</sequence>
<organism evidence="1 2">
    <name type="scientific">Araneus ventricosus</name>
    <name type="common">Orbweaver spider</name>
    <name type="synonym">Epeira ventricosa</name>
    <dbReference type="NCBI Taxonomy" id="182803"/>
    <lineage>
        <taxon>Eukaryota</taxon>
        <taxon>Metazoa</taxon>
        <taxon>Ecdysozoa</taxon>
        <taxon>Arthropoda</taxon>
        <taxon>Chelicerata</taxon>
        <taxon>Arachnida</taxon>
        <taxon>Araneae</taxon>
        <taxon>Araneomorphae</taxon>
        <taxon>Entelegynae</taxon>
        <taxon>Araneoidea</taxon>
        <taxon>Araneidae</taxon>
        <taxon>Araneus</taxon>
    </lineage>
</organism>
<comment type="caution">
    <text evidence="1">The sequence shown here is derived from an EMBL/GenBank/DDBJ whole genome shotgun (WGS) entry which is preliminary data.</text>
</comment>
<evidence type="ECO:0000313" key="1">
    <source>
        <dbReference type="EMBL" id="GBN13205.1"/>
    </source>
</evidence>
<gene>
    <name evidence="1" type="ORF">AVEN_242436_1</name>
</gene>
<proteinExistence type="predicted"/>